<name>A0A251X074_9RHOB</name>
<proteinExistence type="predicted"/>
<dbReference type="OrthoDB" id="7855415at2"/>
<reference evidence="1 2" key="1">
    <citation type="submission" date="2016-12" db="EMBL/GenBank/DDBJ databases">
        <title>The draft genome sequence of HSLHS2.</title>
        <authorList>
            <person name="Hu D."/>
            <person name="Wang L."/>
            <person name="Shao Z."/>
        </authorList>
    </citation>
    <scope>NUCLEOTIDE SEQUENCE [LARGE SCALE GENOMIC DNA]</scope>
    <source>
        <strain evidence="1">MCCC 1A06712</strain>
    </source>
</reference>
<protein>
    <submittedName>
        <fullName evidence="1">Uncharacterized protein</fullName>
    </submittedName>
</protein>
<dbReference type="EMBL" id="MSPP01000001">
    <property type="protein sequence ID" value="OUD10097.1"/>
    <property type="molecule type" value="Genomic_DNA"/>
</dbReference>
<dbReference type="AlphaFoldDB" id="A0A251X074"/>
<organism evidence="1 2">
    <name type="scientific">Marivivens niveibacter</name>
    <dbReference type="NCBI Taxonomy" id="1930667"/>
    <lineage>
        <taxon>Bacteria</taxon>
        <taxon>Pseudomonadati</taxon>
        <taxon>Pseudomonadota</taxon>
        <taxon>Alphaproteobacteria</taxon>
        <taxon>Rhodobacterales</taxon>
        <taxon>Paracoccaceae</taxon>
        <taxon>Marivivens group</taxon>
        <taxon>Marivivens</taxon>
    </lineage>
</organism>
<comment type="caution">
    <text evidence="1">The sequence shown here is derived from an EMBL/GenBank/DDBJ whole genome shotgun (WGS) entry which is preliminary data.</text>
</comment>
<evidence type="ECO:0000313" key="2">
    <source>
        <dbReference type="Proteomes" id="UP000194664"/>
    </source>
</evidence>
<dbReference type="Proteomes" id="UP000194664">
    <property type="component" value="Unassembled WGS sequence"/>
</dbReference>
<dbReference type="RefSeq" id="WP_086449749.1">
    <property type="nucleotide sequence ID" value="NZ_MSPP01000001.1"/>
</dbReference>
<gene>
    <name evidence="1" type="ORF">BVC71_00840</name>
</gene>
<accession>A0A251X074</accession>
<keyword evidence="2" id="KW-1185">Reference proteome</keyword>
<evidence type="ECO:0000313" key="1">
    <source>
        <dbReference type="EMBL" id="OUD10097.1"/>
    </source>
</evidence>
<sequence length="203" mass="22744">MIRLVQNPLHPYAAYLDVDRLTQHDDLNAVELPEGYDRVIATLPFDHDYDLSEWSEMSRSGVFNLAARAVDCPNARVVAASQMDQWLNAHWDYYRDCKSDNLPEKPTNLRHTFGQSIEDGTAAFIGGGFASLRGMRGGVAEAGWIAGNRAEINEAIDWCLTQADRIGARVVQFDAEDTDPFLWSALMARGKPAETYVTYQKTN</sequence>